<dbReference type="PRINTS" id="PR00035">
    <property type="entry name" value="HTHGNTR"/>
</dbReference>
<dbReference type="GO" id="GO:0003700">
    <property type="term" value="F:DNA-binding transcription factor activity"/>
    <property type="evidence" value="ECO:0007669"/>
    <property type="project" value="InterPro"/>
</dbReference>
<evidence type="ECO:0000259" key="4">
    <source>
        <dbReference type="PROSITE" id="PS50949"/>
    </source>
</evidence>
<keyword evidence="6" id="KW-1185">Reference proteome</keyword>
<dbReference type="InterPro" id="IPR036390">
    <property type="entry name" value="WH_DNA-bd_sf"/>
</dbReference>
<dbReference type="InterPro" id="IPR036388">
    <property type="entry name" value="WH-like_DNA-bd_sf"/>
</dbReference>
<gene>
    <name evidence="5" type="ORF">SAMN05444389_101521</name>
</gene>
<evidence type="ECO:0000313" key="5">
    <source>
        <dbReference type="EMBL" id="SHL82095.1"/>
    </source>
</evidence>
<dbReference type="SMART" id="SM00895">
    <property type="entry name" value="FCD"/>
    <property type="match status" value="1"/>
</dbReference>
<evidence type="ECO:0000313" key="6">
    <source>
        <dbReference type="Proteomes" id="UP000184444"/>
    </source>
</evidence>
<protein>
    <submittedName>
        <fullName evidence="5">GntR family transcriptional regulator, transcriptional repressor for pyruvate dehydrogenase complex</fullName>
    </submittedName>
</protein>
<evidence type="ECO:0000256" key="1">
    <source>
        <dbReference type="ARBA" id="ARBA00023015"/>
    </source>
</evidence>
<feature type="domain" description="HTH gntR-type" evidence="4">
    <location>
        <begin position="4"/>
        <end position="72"/>
    </location>
</feature>
<reference evidence="6" key="1">
    <citation type="submission" date="2016-11" db="EMBL/GenBank/DDBJ databases">
        <authorList>
            <person name="Varghese N."/>
            <person name="Submissions S."/>
        </authorList>
    </citation>
    <scope>NUCLEOTIDE SEQUENCE [LARGE SCALE GENOMIC DNA]</scope>
    <source>
        <strain evidence="6">DSM 6637</strain>
    </source>
</reference>
<dbReference type="PROSITE" id="PS50949">
    <property type="entry name" value="HTH_GNTR"/>
    <property type="match status" value="1"/>
</dbReference>
<dbReference type="InterPro" id="IPR000524">
    <property type="entry name" value="Tscrpt_reg_HTH_GntR"/>
</dbReference>
<dbReference type="SUPFAM" id="SSF48008">
    <property type="entry name" value="GntR ligand-binding domain-like"/>
    <property type="match status" value="1"/>
</dbReference>
<proteinExistence type="predicted"/>
<dbReference type="SUPFAM" id="SSF46785">
    <property type="entry name" value="Winged helix' DNA-binding domain"/>
    <property type="match status" value="1"/>
</dbReference>
<dbReference type="GO" id="GO:0003677">
    <property type="term" value="F:DNA binding"/>
    <property type="evidence" value="ECO:0007669"/>
    <property type="project" value="UniProtKB-KW"/>
</dbReference>
<evidence type="ECO:0000256" key="2">
    <source>
        <dbReference type="ARBA" id="ARBA00023125"/>
    </source>
</evidence>
<sequence>MSRRSLADAVFDRLEVAIKSGAYQDDDRLPSEHEMAAEFDVSRPVVREALRRLREKGLIYSRQGAGSFVRTRGVRSPLGFAPLENVADLMDFYEFRLTIEPAAAALAAERHDLALLDGIASAMGIMRYAASRQAHREDADFQFHMAVAAASGNGYFSTAVAALREHIAAGVRFHNSSPRREVEDTGRDMEEHEQIFQAIRDREPERAREAMQAHLLSLRDRMFERRRSDLHTV</sequence>
<dbReference type="Proteomes" id="UP000184444">
    <property type="component" value="Unassembled WGS sequence"/>
</dbReference>
<keyword evidence="1" id="KW-0805">Transcription regulation</keyword>
<dbReference type="OrthoDB" id="9028214at2"/>
<dbReference type="CDD" id="cd07377">
    <property type="entry name" value="WHTH_GntR"/>
    <property type="match status" value="1"/>
</dbReference>
<dbReference type="PANTHER" id="PTHR43537">
    <property type="entry name" value="TRANSCRIPTIONAL REGULATOR, GNTR FAMILY"/>
    <property type="match status" value="1"/>
</dbReference>
<dbReference type="STRING" id="53463.SAMN05444389_101521"/>
<dbReference type="InterPro" id="IPR011711">
    <property type="entry name" value="GntR_C"/>
</dbReference>
<dbReference type="RefSeq" id="WP_073061497.1">
    <property type="nucleotide sequence ID" value="NZ_FRCK01000001.1"/>
</dbReference>
<dbReference type="Pfam" id="PF07729">
    <property type="entry name" value="FCD"/>
    <property type="match status" value="1"/>
</dbReference>
<dbReference type="Pfam" id="PF00392">
    <property type="entry name" value="GntR"/>
    <property type="match status" value="1"/>
</dbReference>
<organism evidence="5 6">
    <name type="scientific">Paracoccus solventivorans</name>
    <dbReference type="NCBI Taxonomy" id="53463"/>
    <lineage>
        <taxon>Bacteria</taxon>
        <taxon>Pseudomonadati</taxon>
        <taxon>Pseudomonadota</taxon>
        <taxon>Alphaproteobacteria</taxon>
        <taxon>Rhodobacterales</taxon>
        <taxon>Paracoccaceae</taxon>
        <taxon>Paracoccus</taxon>
    </lineage>
</organism>
<dbReference type="Gene3D" id="1.10.10.10">
    <property type="entry name" value="Winged helix-like DNA-binding domain superfamily/Winged helix DNA-binding domain"/>
    <property type="match status" value="1"/>
</dbReference>
<dbReference type="Gene3D" id="1.20.120.530">
    <property type="entry name" value="GntR ligand-binding domain-like"/>
    <property type="match status" value="1"/>
</dbReference>
<accession>A0A1M7DRJ1</accession>
<dbReference type="EMBL" id="FRCK01000001">
    <property type="protein sequence ID" value="SHL82095.1"/>
    <property type="molecule type" value="Genomic_DNA"/>
</dbReference>
<dbReference type="AlphaFoldDB" id="A0A1M7DRJ1"/>
<keyword evidence="2" id="KW-0238">DNA-binding</keyword>
<dbReference type="InterPro" id="IPR008920">
    <property type="entry name" value="TF_FadR/GntR_C"/>
</dbReference>
<keyword evidence="3" id="KW-0804">Transcription</keyword>
<evidence type="ECO:0000256" key="3">
    <source>
        <dbReference type="ARBA" id="ARBA00023163"/>
    </source>
</evidence>
<keyword evidence="5" id="KW-0670">Pyruvate</keyword>
<name>A0A1M7DRJ1_9RHOB</name>
<dbReference type="PANTHER" id="PTHR43537:SF5">
    <property type="entry name" value="UXU OPERON TRANSCRIPTIONAL REGULATOR"/>
    <property type="match status" value="1"/>
</dbReference>
<dbReference type="SMART" id="SM00345">
    <property type="entry name" value="HTH_GNTR"/>
    <property type="match status" value="1"/>
</dbReference>